<reference evidence="1" key="1">
    <citation type="submission" date="2020-03" db="EMBL/GenBank/DDBJ databases">
        <title>Hybrid Assembly of Korean Phytophthora infestans isolates.</title>
        <authorList>
            <person name="Prokchorchik M."/>
            <person name="Lee Y."/>
            <person name="Seo J."/>
            <person name="Cho J.-H."/>
            <person name="Park Y.-E."/>
            <person name="Jang D.-C."/>
            <person name="Im J.-S."/>
            <person name="Choi J.-G."/>
            <person name="Park H.-J."/>
            <person name="Lee G.-B."/>
            <person name="Lee Y.-G."/>
            <person name="Hong S.-Y."/>
            <person name="Cho K."/>
            <person name="Sohn K.H."/>
        </authorList>
    </citation>
    <scope>NUCLEOTIDE SEQUENCE</scope>
    <source>
        <strain evidence="1">KR_2_A2</strain>
    </source>
</reference>
<dbReference type="Proteomes" id="UP000704712">
    <property type="component" value="Unassembled WGS sequence"/>
</dbReference>
<accession>A0A8S9UWI3</accession>
<dbReference type="AlphaFoldDB" id="A0A8S9UWI3"/>
<evidence type="ECO:0000313" key="1">
    <source>
        <dbReference type="EMBL" id="KAF4145030.1"/>
    </source>
</evidence>
<evidence type="ECO:0000313" key="2">
    <source>
        <dbReference type="Proteomes" id="UP000704712"/>
    </source>
</evidence>
<proteinExistence type="predicted"/>
<sequence length="146" mass="16256">MARTSRTKCHHKRMVRVKPKGRPRRGGRGRHAQQYELNAESVDKKLAVLVMLKMTGAMRATISHFYPNLAAASYKSNQRSASESAEERDRCLAASGILRRKLEPSASCIASSQLVTQLEKLSLLEGQPVDESDDFAVQDIIEETTV</sequence>
<comment type="caution">
    <text evidence="1">The sequence shown here is derived from an EMBL/GenBank/DDBJ whole genome shotgun (WGS) entry which is preliminary data.</text>
</comment>
<name>A0A8S9UWI3_PHYIN</name>
<protein>
    <submittedName>
        <fullName evidence="1">Uncharacterized protein</fullName>
    </submittedName>
</protein>
<organism evidence="1 2">
    <name type="scientific">Phytophthora infestans</name>
    <name type="common">Potato late blight agent</name>
    <name type="synonym">Botrytis infestans</name>
    <dbReference type="NCBI Taxonomy" id="4787"/>
    <lineage>
        <taxon>Eukaryota</taxon>
        <taxon>Sar</taxon>
        <taxon>Stramenopiles</taxon>
        <taxon>Oomycota</taxon>
        <taxon>Peronosporomycetes</taxon>
        <taxon>Peronosporales</taxon>
        <taxon>Peronosporaceae</taxon>
        <taxon>Phytophthora</taxon>
    </lineage>
</organism>
<dbReference type="EMBL" id="JAACNO010000765">
    <property type="protein sequence ID" value="KAF4145030.1"/>
    <property type="molecule type" value="Genomic_DNA"/>
</dbReference>
<gene>
    <name evidence="1" type="ORF">GN958_ATG05737</name>
</gene>